<dbReference type="Proteomes" id="UP001189429">
    <property type="component" value="Unassembled WGS sequence"/>
</dbReference>
<evidence type="ECO:0000313" key="3">
    <source>
        <dbReference type="Proteomes" id="UP001189429"/>
    </source>
</evidence>
<evidence type="ECO:0000256" key="1">
    <source>
        <dbReference type="SAM" id="MobiDB-lite"/>
    </source>
</evidence>
<dbReference type="EMBL" id="CAUYUJ010011447">
    <property type="protein sequence ID" value="CAK0831772.1"/>
    <property type="molecule type" value="Genomic_DNA"/>
</dbReference>
<accession>A0ABN9SJ53</accession>
<sequence length="175" mass="19500">MGQDEEDDKFKRSSGSAGPVDSMPASSSAQPFPFAKSMLGVIDEADEAEVDDLVVATGDFDPRDVRGDWPVIYPFTKNDADFKLRLRRRESEKITVVDLKQGQGAFAQLVQLSDNAMKDRCQLYGCENPKAASMKILQWSFEIFCSQKATEKIMATKIKNDQLVLLANTDSQLPR</sequence>
<comment type="caution">
    <text evidence="2">The sequence shown here is derived from an EMBL/GenBank/DDBJ whole genome shotgun (WGS) entry which is preliminary data.</text>
</comment>
<feature type="region of interest" description="Disordered" evidence="1">
    <location>
        <begin position="1"/>
        <end position="29"/>
    </location>
</feature>
<name>A0ABN9SJ53_9DINO</name>
<gene>
    <name evidence="2" type="ORF">PCOR1329_LOCUS30029</name>
</gene>
<protein>
    <submittedName>
        <fullName evidence="2">Uncharacterized protein</fullName>
    </submittedName>
</protein>
<organism evidence="2 3">
    <name type="scientific">Prorocentrum cordatum</name>
    <dbReference type="NCBI Taxonomy" id="2364126"/>
    <lineage>
        <taxon>Eukaryota</taxon>
        <taxon>Sar</taxon>
        <taxon>Alveolata</taxon>
        <taxon>Dinophyceae</taxon>
        <taxon>Prorocentrales</taxon>
        <taxon>Prorocentraceae</taxon>
        <taxon>Prorocentrum</taxon>
    </lineage>
</organism>
<reference evidence="2" key="1">
    <citation type="submission" date="2023-10" db="EMBL/GenBank/DDBJ databases">
        <authorList>
            <person name="Chen Y."/>
            <person name="Shah S."/>
            <person name="Dougan E. K."/>
            <person name="Thang M."/>
            <person name="Chan C."/>
        </authorList>
    </citation>
    <scope>NUCLEOTIDE SEQUENCE [LARGE SCALE GENOMIC DNA]</scope>
</reference>
<keyword evidence="3" id="KW-1185">Reference proteome</keyword>
<evidence type="ECO:0000313" key="2">
    <source>
        <dbReference type="EMBL" id="CAK0831772.1"/>
    </source>
</evidence>
<proteinExistence type="predicted"/>